<dbReference type="Gene3D" id="3.40.605.10">
    <property type="entry name" value="Aldehyde Dehydrogenase, Chain A, domain 1"/>
    <property type="match status" value="1"/>
</dbReference>
<dbReference type="KEGG" id="spha:D3Y57_03265"/>
<evidence type="ECO:0000256" key="2">
    <source>
        <dbReference type="ARBA" id="ARBA00023002"/>
    </source>
</evidence>
<dbReference type="InterPro" id="IPR016161">
    <property type="entry name" value="Ald_DH/histidinol_DH"/>
</dbReference>
<dbReference type="AlphaFoldDB" id="A0A494TDC9"/>
<evidence type="ECO:0000256" key="4">
    <source>
        <dbReference type="RuleBase" id="RU003345"/>
    </source>
</evidence>
<feature type="domain" description="Aldehyde dehydrogenase" evidence="5">
    <location>
        <begin position="22"/>
        <end position="486"/>
    </location>
</feature>
<dbReference type="PANTHER" id="PTHR42804">
    <property type="entry name" value="ALDEHYDE DEHYDROGENASE"/>
    <property type="match status" value="1"/>
</dbReference>
<dbReference type="Pfam" id="PF00171">
    <property type="entry name" value="Aldedh"/>
    <property type="match status" value="1"/>
</dbReference>
<gene>
    <name evidence="6" type="ORF">D3Y57_03265</name>
</gene>
<dbReference type="PROSITE" id="PS00687">
    <property type="entry name" value="ALDEHYDE_DEHYDR_GLU"/>
    <property type="match status" value="1"/>
</dbReference>
<evidence type="ECO:0000259" key="5">
    <source>
        <dbReference type="Pfam" id="PF00171"/>
    </source>
</evidence>
<keyword evidence="7" id="KW-1185">Reference proteome</keyword>
<comment type="similarity">
    <text evidence="1 4">Belongs to the aldehyde dehydrogenase family.</text>
</comment>
<reference evidence="6 7" key="1">
    <citation type="submission" date="2018-09" db="EMBL/GenBank/DDBJ databases">
        <title>Sphingomonas peninsula sp. nov., isolated from fildes peninsula, Antarctic soil.</title>
        <authorList>
            <person name="Yingchao G."/>
        </authorList>
    </citation>
    <scope>NUCLEOTIDE SEQUENCE [LARGE SCALE GENOMIC DNA]</scope>
    <source>
        <strain evidence="6 7">YZ-8</strain>
        <plasmid evidence="6 7">unnamed1</plasmid>
    </source>
</reference>
<dbReference type="PANTHER" id="PTHR42804:SF1">
    <property type="entry name" value="ALDEHYDE DEHYDROGENASE-RELATED"/>
    <property type="match status" value="1"/>
</dbReference>
<dbReference type="OrthoDB" id="9761688at2"/>
<feature type="active site" evidence="3">
    <location>
        <position position="260"/>
    </location>
</feature>
<dbReference type="InterPro" id="IPR029510">
    <property type="entry name" value="Ald_DH_CS_GLU"/>
</dbReference>
<keyword evidence="2 4" id="KW-0560">Oxidoreductase</keyword>
<dbReference type="EMBL" id="CP032828">
    <property type="protein sequence ID" value="AYJ85073.1"/>
    <property type="molecule type" value="Genomic_DNA"/>
</dbReference>
<evidence type="ECO:0000256" key="1">
    <source>
        <dbReference type="ARBA" id="ARBA00009986"/>
    </source>
</evidence>
<evidence type="ECO:0000313" key="7">
    <source>
        <dbReference type="Proteomes" id="UP000276254"/>
    </source>
</evidence>
<dbReference type="Proteomes" id="UP000276254">
    <property type="component" value="Plasmid unnamed1"/>
</dbReference>
<dbReference type="SUPFAM" id="SSF53720">
    <property type="entry name" value="ALDH-like"/>
    <property type="match status" value="1"/>
</dbReference>
<dbReference type="Gene3D" id="3.40.309.10">
    <property type="entry name" value="Aldehyde Dehydrogenase, Chain A, domain 2"/>
    <property type="match status" value="1"/>
</dbReference>
<dbReference type="GO" id="GO:0016620">
    <property type="term" value="F:oxidoreductase activity, acting on the aldehyde or oxo group of donors, NAD or NADP as acceptor"/>
    <property type="evidence" value="ECO:0007669"/>
    <property type="project" value="InterPro"/>
</dbReference>
<proteinExistence type="inferred from homology"/>
<evidence type="ECO:0000256" key="3">
    <source>
        <dbReference type="PROSITE-ProRule" id="PRU10007"/>
    </source>
</evidence>
<keyword evidence="6" id="KW-0614">Plasmid</keyword>
<dbReference type="FunFam" id="3.40.605.10:FF:000007">
    <property type="entry name" value="NAD/NADP-dependent betaine aldehyde dehydrogenase"/>
    <property type="match status" value="1"/>
</dbReference>
<protein>
    <submittedName>
        <fullName evidence="6">Aldehyde dehydrogenase family protein</fullName>
    </submittedName>
</protein>
<dbReference type="RefSeq" id="WP_121151297.1">
    <property type="nucleotide sequence ID" value="NZ_CP032828.1"/>
</dbReference>
<organism evidence="6 7">
    <name type="scientific">Sphingomonas paeninsulae</name>
    <dbReference type="NCBI Taxonomy" id="2319844"/>
    <lineage>
        <taxon>Bacteria</taxon>
        <taxon>Pseudomonadati</taxon>
        <taxon>Pseudomonadota</taxon>
        <taxon>Alphaproteobacteria</taxon>
        <taxon>Sphingomonadales</taxon>
        <taxon>Sphingomonadaceae</taxon>
        <taxon>Sphingomonas</taxon>
    </lineage>
</organism>
<dbReference type="CDD" id="cd07089">
    <property type="entry name" value="ALDH_CddD-AldA-like"/>
    <property type="match status" value="1"/>
</dbReference>
<geneLocation type="plasmid" evidence="6">
    <name>unnamed1</name>
</geneLocation>
<dbReference type="InterPro" id="IPR016163">
    <property type="entry name" value="Ald_DH_C"/>
</dbReference>
<name>A0A494TDC9_SPHPE</name>
<dbReference type="InterPro" id="IPR016162">
    <property type="entry name" value="Ald_DH_N"/>
</dbReference>
<accession>A0A494TDC9</accession>
<sequence>MTILKNSKALYINGEWMSTDQLEAVLNPATEAVLGEAPVGTAAHVEAAISAAHEAFHKGPWPRLQQRERQAKMTEFLDAIERRAPEIVQLIVAEAGATQMLAQYLQYGIPMQHARHMVEISSRPAITPLPVETTPNAEGSITLGAGVLAREPAGVVSAITPYNFPFFLNVGKIVPAMVVGCTVILKPSPFTPFEALILGEIAEEVGLPKGVLNIVTGGIEVGTALTTDPRIDLVSFTGSDKVGAMIQAQGAPTLKRVLLELGGKSAMIVRPDANIMAAAQNGLMGFTVHCGQGCALLTRHVVHNSIRAEYVAAVKGMLAHVKVGDPSDASVGMGPLIREVARKRTEDYVQIALDQGATLVSGGKRPAGLDKGFFHEPTLFDNVHNSHRIAQEEVFGPIGVVIGYDTDEEAIDIANDSDFGLSGAVFSADVGRAYEIALQLRTGGVAINGGGGKMSSHAPFGGIKRSGYGREYGIEGLNEFTNIKTISFKGG</sequence>
<dbReference type="InterPro" id="IPR015590">
    <property type="entry name" value="Aldehyde_DH_dom"/>
</dbReference>
<evidence type="ECO:0000313" key="6">
    <source>
        <dbReference type="EMBL" id="AYJ85073.1"/>
    </source>
</evidence>